<organism evidence="2 3">
    <name type="scientific">Skeletonema marinoi</name>
    <dbReference type="NCBI Taxonomy" id="267567"/>
    <lineage>
        <taxon>Eukaryota</taxon>
        <taxon>Sar</taxon>
        <taxon>Stramenopiles</taxon>
        <taxon>Ochrophyta</taxon>
        <taxon>Bacillariophyta</taxon>
        <taxon>Coscinodiscophyceae</taxon>
        <taxon>Thalassiosirophycidae</taxon>
        <taxon>Thalassiosirales</taxon>
        <taxon>Skeletonemataceae</taxon>
        <taxon>Skeletonema</taxon>
        <taxon>Skeletonema marinoi-dohrnii complex</taxon>
    </lineage>
</organism>
<dbReference type="EMBL" id="JATAAI010000003">
    <property type="protein sequence ID" value="KAK1746892.1"/>
    <property type="molecule type" value="Genomic_DNA"/>
</dbReference>
<feature type="compositionally biased region" description="Basic and acidic residues" evidence="1">
    <location>
        <begin position="77"/>
        <end position="95"/>
    </location>
</feature>
<evidence type="ECO:0000313" key="2">
    <source>
        <dbReference type="EMBL" id="KAK1746892.1"/>
    </source>
</evidence>
<protein>
    <submittedName>
        <fullName evidence="2">Uncharacterized protein</fullName>
    </submittedName>
</protein>
<accession>A0AAD9DH21</accession>
<feature type="region of interest" description="Disordered" evidence="1">
    <location>
        <begin position="68"/>
        <end position="124"/>
    </location>
</feature>
<sequence>MKDPKEMEAYIPEAVARAAAKSTRWDAAEEHLRGALHTAVENPRGESVAALVTYRWVTITKLSCRAGSGRTGLTLPPKKDRSLSKKERKMAEKERKREKRRANATAMQQSTLGGGSGDSGNTSDGQFVAIQGSASKVTTLSAATAAQNLAVFIKHYSDWMRLSLMDANNKSCRVLDSPDATSIGLEEEDAIDSDRANVLREEILTAYNVEEREADKVDTI</sequence>
<gene>
    <name evidence="2" type="ORF">QTG54_002236</name>
</gene>
<reference evidence="2" key="1">
    <citation type="submission" date="2023-06" db="EMBL/GenBank/DDBJ databases">
        <title>Survivors Of The Sea: Transcriptome response of Skeletonema marinoi to long-term dormancy.</title>
        <authorList>
            <person name="Pinder M.I.M."/>
            <person name="Kourtchenko O."/>
            <person name="Robertson E.K."/>
            <person name="Larsson T."/>
            <person name="Maumus F."/>
            <person name="Osuna-Cruz C.M."/>
            <person name="Vancaester E."/>
            <person name="Stenow R."/>
            <person name="Vandepoele K."/>
            <person name="Ploug H."/>
            <person name="Bruchert V."/>
            <person name="Godhe A."/>
            <person name="Topel M."/>
        </authorList>
    </citation>
    <scope>NUCLEOTIDE SEQUENCE</scope>
    <source>
        <strain evidence="2">R05AC</strain>
    </source>
</reference>
<dbReference type="Proteomes" id="UP001224775">
    <property type="component" value="Unassembled WGS sequence"/>
</dbReference>
<keyword evidence="3" id="KW-1185">Reference proteome</keyword>
<name>A0AAD9DH21_9STRA</name>
<proteinExistence type="predicted"/>
<evidence type="ECO:0000256" key="1">
    <source>
        <dbReference type="SAM" id="MobiDB-lite"/>
    </source>
</evidence>
<comment type="caution">
    <text evidence="2">The sequence shown here is derived from an EMBL/GenBank/DDBJ whole genome shotgun (WGS) entry which is preliminary data.</text>
</comment>
<evidence type="ECO:0000313" key="3">
    <source>
        <dbReference type="Proteomes" id="UP001224775"/>
    </source>
</evidence>
<dbReference type="AlphaFoldDB" id="A0AAD9DH21"/>